<sequence length="232" mass="25858">MIVFSWPKKLLEFLVLDPKAPSIAVLPTHSIVSWFVYTLFKTPTAIFTTLVQREHTLELKLQFWIARHDGSPIVYSGGKVPGDTRGCAIAMVYELTAQNPRRVAGTIMGGKICSTEYFFEASLERVLSFVAVDKVQHLSVSPPERGVEKENLERVVTVVHLVTQCEPQLDAVAMKEGFYKHSVEALVSLMKRLVHGPTRVSQGETTYPGDWKSTASTPPPATNARLRVHWAV</sequence>
<dbReference type="Proteomes" id="UP000298030">
    <property type="component" value="Unassembled WGS sequence"/>
</dbReference>
<protein>
    <submittedName>
        <fullName evidence="2">Uncharacterized protein</fullName>
    </submittedName>
</protein>
<accession>A0A4Y7T217</accession>
<organism evidence="2 3">
    <name type="scientific">Coprinellus micaceus</name>
    <name type="common">Glistening ink-cap mushroom</name>
    <name type="synonym">Coprinus micaceus</name>
    <dbReference type="NCBI Taxonomy" id="71717"/>
    <lineage>
        <taxon>Eukaryota</taxon>
        <taxon>Fungi</taxon>
        <taxon>Dikarya</taxon>
        <taxon>Basidiomycota</taxon>
        <taxon>Agaricomycotina</taxon>
        <taxon>Agaricomycetes</taxon>
        <taxon>Agaricomycetidae</taxon>
        <taxon>Agaricales</taxon>
        <taxon>Agaricineae</taxon>
        <taxon>Psathyrellaceae</taxon>
        <taxon>Coprinellus</taxon>
    </lineage>
</organism>
<proteinExistence type="predicted"/>
<evidence type="ECO:0000313" key="2">
    <source>
        <dbReference type="EMBL" id="TEB27569.1"/>
    </source>
</evidence>
<comment type="caution">
    <text evidence="2">The sequence shown here is derived from an EMBL/GenBank/DDBJ whole genome shotgun (WGS) entry which is preliminary data.</text>
</comment>
<evidence type="ECO:0000313" key="3">
    <source>
        <dbReference type="Proteomes" id="UP000298030"/>
    </source>
</evidence>
<reference evidence="2 3" key="1">
    <citation type="journal article" date="2019" name="Nat. Ecol. Evol.">
        <title>Megaphylogeny resolves global patterns of mushroom evolution.</title>
        <authorList>
            <person name="Varga T."/>
            <person name="Krizsan K."/>
            <person name="Foldi C."/>
            <person name="Dima B."/>
            <person name="Sanchez-Garcia M."/>
            <person name="Sanchez-Ramirez S."/>
            <person name="Szollosi G.J."/>
            <person name="Szarkandi J.G."/>
            <person name="Papp V."/>
            <person name="Albert L."/>
            <person name="Andreopoulos W."/>
            <person name="Angelini C."/>
            <person name="Antonin V."/>
            <person name="Barry K.W."/>
            <person name="Bougher N.L."/>
            <person name="Buchanan P."/>
            <person name="Buyck B."/>
            <person name="Bense V."/>
            <person name="Catcheside P."/>
            <person name="Chovatia M."/>
            <person name="Cooper J."/>
            <person name="Damon W."/>
            <person name="Desjardin D."/>
            <person name="Finy P."/>
            <person name="Geml J."/>
            <person name="Haridas S."/>
            <person name="Hughes K."/>
            <person name="Justo A."/>
            <person name="Karasinski D."/>
            <person name="Kautmanova I."/>
            <person name="Kiss B."/>
            <person name="Kocsube S."/>
            <person name="Kotiranta H."/>
            <person name="LaButti K.M."/>
            <person name="Lechner B.E."/>
            <person name="Liimatainen K."/>
            <person name="Lipzen A."/>
            <person name="Lukacs Z."/>
            <person name="Mihaltcheva S."/>
            <person name="Morgado L.N."/>
            <person name="Niskanen T."/>
            <person name="Noordeloos M.E."/>
            <person name="Ohm R.A."/>
            <person name="Ortiz-Santana B."/>
            <person name="Ovrebo C."/>
            <person name="Racz N."/>
            <person name="Riley R."/>
            <person name="Savchenko A."/>
            <person name="Shiryaev A."/>
            <person name="Soop K."/>
            <person name="Spirin V."/>
            <person name="Szebenyi C."/>
            <person name="Tomsovsky M."/>
            <person name="Tulloss R.E."/>
            <person name="Uehling J."/>
            <person name="Grigoriev I.V."/>
            <person name="Vagvolgyi C."/>
            <person name="Papp T."/>
            <person name="Martin F.M."/>
            <person name="Miettinen O."/>
            <person name="Hibbett D.S."/>
            <person name="Nagy L.G."/>
        </authorList>
    </citation>
    <scope>NUCLEOTIDE SEQUENCE [LARGE SCALE GENOMIC DNA]</scope>
    <source>
        <strain evidence="2 3">FP101781</strain>
    </source>
</reference>
<dbReference type="AlphaFoldDB" id="A0A4Y7T217"/>
<feature type="region of interest" description="Disordered" evidence="1">
    <location>
        <begin position="199"/>
        <end position="222"/>
    </location>
</feature>
<gene>
    <name evidence="2" type="ORF">FA13DRAFT_1794722</name>
</gene>
<evidence type="ECO:0000256" key="1">
    <source>
        <dbReference type="SAM" id="MobiDB-lite"/>
    </source>
</evidence>
<dbReference type="EMBL" id="QPFP01000039">
    <property type="protein sequence ID" value="TEB27569.1"/>
    <property type="molecule type" value="Genomic_DNA"/>
</dbReference>
<keyword evidence="3" id="KW-1185">Reference proteome</keyword>
<name>A0A4Y7T217_COPMI</name>